<name>A0A1X9SJH4_9VIRU</name>
<dbReference type="Proteomes" id="UP000202761">
    <property type="component" value="Segment"/>
</dbReference>
<accession>A0A1X9SJH4</accession>
<dbReference type="OrthoDB" id="34076at10239"/>
<sequence length="107" mass="12653">MEIIKDYALDNLDIMIILSIGKKGNSSKKIHETVIELSKLLNIKIDCIDNYCEDVAERINSPSRIPFWIKVNYRYRLNKLGRIAYDIIIEKLKEKKREDMLKILEKL</sequence>
<dbReference type="RefSeq" id="YP_009362582.1">
    <property type="nucleotide sequence ID" value="NC_034620.1"/>
</dbReference>
<proteinExistence type="predicted"/>
<reference evidence="1 2" key="1">
    <citation type="journal article" date="2017" name="Viruses">
        <title>Differentiation and structure in Sulfolobus islandicus rod-shaped virus populations.</title>
        <authorList>
            <person name="Bautista M.A."/>
            <person name="Black J.A."/>
            <person name="Youngblut N.D."/>
            <person name="Whitaker R.J."/>
        </authorList>
    </citation>
    <scope>NUCLEOTIDE SEQUENCE [LARGE SCALE GENOMIC DNA]</scope>
</reference>
<dbReference type="EMBL" id="KY744228">
    <property type="protein sequence ID" value="ARQ96378.1"/>
    <property type="molecule type" value="Genomic_DNA"/>
</dbReference>
<organism evidence="1 2">
    <name type="scientific">Sulfolobus islandicus rod-shaped virus 9</name>
    <dbReference type="NCBI Taxonomy" id="1983552"/>
    <lineage>
        <taxon>Viruses</taxon>
        <taxon>Adnaviria</taxon>
        <taxon>Zilligvirae</taxon>
        <taxon>Taleaviricota</taxon>
        <taxon>Tokiviricetes</taxon>
        <taxon>Ligamenvirales</taxon>
        <taxon>Rudiviridae</taxon>
        <taxon>Usarudivirus</taxon>
        <taxon>Usarudivirus aestus</taxon>
        <taxon>Usarudivirus SIRV9</taxon>
    </lineage>
</organism>
<dbReference type="KEGG" id="vg:32878409"/>
<evidence type="ECO:0000313" key="2">
    <source>
        <dbReference type="Proteomes" id="UP000202761"/>
    </source>
</evidence>
<evidence type="ECO:0000313" key="1">
    <source>
        <dbReference type="EMBL" id="ARQ96378.1"/>
    </source>
</evidence>
<protein>
    <submittedName>
        <fullName evidence="1">Uncharacterized protein</fullName>
    </submittedName>
</protein>
<dbReference type="GeneID" id="32878409"/>
<keyword evidence="2" id="KW-1185">Reference proteome</keyword>